<keyword evidence="11" id="KW-1185">Reference proteome</keyword>
<comment type="function">
    <text evidence="8">Involved in the gluconeogenesis. Catalyzes stereospecifically the conversion of dihydroxyacetone phosphate (DHAP) to D-glyceraldehyde-3-phosphate (G3P).</text>
</comment>
<dbReference type="NCBIfam" id="TIGR00419">
    <property type="entry name" value="tim"/>
    <property type="match status" value="1"/>
</dbReference>
<keyword evidence="4 8" id="KW-0312">Gluconeogenesis</keyword>
<dbReference type="UniPathway" id="UPA00109">
    <property type="reaction ID" value="UER00189"/>
</dbReference>
<dbReference type="FunFam" id="3.20.20.70:FF:000016">
    <property type="entry name" value="Triosephosphate isomerase"/>
    <property type="match status" value="1"/>
</dbReference>
<feature type="binding site" evidence="8">
    <location>
        <position position="215"/>
    </location>
    <ligand>
        <name>substrate</name>
    </ligand>
</feature>
<dbReference type="CDD" id="cd00311">
    <property type="entry name" value="TIM"/>
    <property type="match status" value="1"/>
</dbReference>
<dbReference type="Gene3D" id="3.20.20.70">
    <property type="entry name" value="Aldolase class I"/>
    <property type="match status" value="1"/>
</dbReference>
<gene>
    <name evidence="10" type="primary">tpiA_2</name>
    <name evidence="8" type="synonym">tpiA</name>
    <name evidence="10" type="ORF">VTH8203_04719</name>
</gene>
<proteinExistence type="inferred from homology"/>
<evidence type="ECO:0000256" key="1">
    <source>
        <dbReference type="ARBA" id="ARBA00004680"/>
    </source>
</evidence>
<keyword evidence="7 8" id="KW-0413">Isomerase</keyword>
<comment type="similarity">
    <text evidence="3 8 9">Belongs to the triosephosphate isomerase family.</text>
</comment>
<dbReference type="GO" id="GO:0004807">
    <property type="term" value="F:triose-phosphate isomerase activity"/>
    <property type="evidence" value="ECO:0007669"/>
    <property type="project" value="UniProtKB-UniRule"/>
</dbReference>
<evidence type="ECO:0000256" key="3">
    <source>
        <dbReference type="ARBA" id="ARBA00007422"/>
    </source>
</evidence>
<dbReference type="GO" id="GO:0005829">
    <property type="term" value="C:cytosol"/>
    <property type="evidence" value="ECO:0007669"/>
    <property type="project" value="TreeGrafter"/>
</dbReference>
<evidence type="ECO:0000313" key="10">
    <source>
        <dbReference type="EMBL" id="SNX51036.1"/>
    </source>
</evidence>
<feature type="binding site" evidence="8">
    <location>
        <position position="174"/>
    </location>
    <ligand>
        <name>substrate</name>
    </ligand>
</feature>
<name>A0A240EQY0_9VIBR</name>
<dbReference type="InterPro" id="IPR013785">
    <property type="entry name" value="Aldolase_TIM"/>
</dbReference>
<dbReference type="SUPFAM" id="SSF51351">
    <property type="entry name" value="Triosephosphate isomerase (TIM)"/>
    <property type="match status" value="1"/>
</dbReference>
<evidence type="ECO:0000256" key="8">
    <source>
        <dbReference type="HAMAP-Rule" id="MF_00147"/>
    </source>
</evidence>
<dbReference type="HAMAP" id="MF_00147_B">
    <property type="entry name" value="TIM_B"/>
    <property type="match status" value="1"/>
</dbReference>
<dbReference type="Pfam" id="PF00121">
    <property type="entry name" value="TIM"/>
    <property type="match status" value="1"/>
</dbReference>
<dbReference type="GO" id="GO:0046166">
    <property type="term" value="P:glyceraldehyde-3-phosphate biosynthetic process"/>
    <property type="evidence" value="ECO:0007669"/>
    <property type="project" value="TreeGrafter"/>
</dbReference>
<evidence type="ECO:0000256" key="9">
    <source>
        <dbReference type="RuleBase" id="RU363013"/>
    </source>
</evidence>
<keyword evidence="6 8" id="KW-0324">Glycolysis</keyword>
<feature type="active site" description="Electrophile" evidence="8">
    <location>
        <position position="96"/>
    </location>
</feature>
<dbReference type="EMBL" id="OANU01000193">
    <property type="protein sequence ID" value="SNX51036.1"/>
    <property type="molecule type" value="Genomic_DNA"/>
</dbReference>
<evidence type="ECO:0000313" key="11">
    <source>
        <dbReference type="Proteomes" id="UP000219336"/>
    </source>
</evidence>
<comment type="catalytic activity">
    <reaction evidence="8 9">
        <text>D-glyceraldehyde 3-phosphate = dihydroxyacetone phosphate</text>
        <dbReference type="Rhea" id="RHEA:18585"/>
        <dbReference type="ChEBI" id="CHEBI:57642"/>
        <dbReference type="ChEBI" id="CHEBI:59776"/>
        <dbReference type="EC" id="5.3.1.1"/>
    </reaction>
</comment>
<comment type="pathway">
    <text evidence="8 9">Carbohydrate biosynthesis; gluconeogenesis.</text>
</comment>
<evidence type="ECO:0000256" key="7">
    <source>
        <dbReference type="ARBA" id="ARBA00023235"/>
    </source>
</evidence>
<evidence type="ECO:0000256" key="6">
    <source>
        <dbReference type="ARBA" id="ARBA00023152"/>
    </source>
</evidence>
<evidence type="ECO:0000256" key="5">
    <source>
        <dbReference type="ARBA" id="ARBA00022490"/>
    </source>
</evidence>
<dbReference type="PROSITE" id="PS00171">
    <property type="entry name" value="TIM_1"/>
    <property type="match status" value="1"/>
</dbReference>
<dbReference type="InterPro" id="IPR020861">
    <property type="entry name" value="Triosephosphate_isomerase_AS"/>
</dbReference>
<dbReference type="PANTHER" id="PTHR21139:SF42">
    <property type="entry name" value="TRIOSEPHOSPHATE ISOMERASE"/>
    <property type="match status" value="1"/>
</dbReference>
<comment type="subcellular location">
    <subcellularLocation>
        <location evidence="8 9">Cytoplasm</location>
    </subcellularLocation>
</comment>
<feature type="active site" description="Proton acceptor" evidence="8">
    <location>
        <position position="168"/>
    </location>
</feature>
<dbReference type="GO" id="GO:0006094">
    <property type="term" value="P:gluconeogenesis"/>
    <property type="evidence" value="ECO:0007669"/>
    <property type="project" value="UniProtKB-UniRule"/>
</dbReference>
<dbReference type="InterPro" id="IPR022896">
    <property type="entry name" value="TrioseP_Isoase_bac/euk"/>
</dbReference>
<sequence length="258" mass="27973">MKKIWIGTSWKMNKDAASAASWAAAVEQAVERSDGRVQPFVIPPFPYLSQMAQTINAEAIQLGAQNMCWQDSGAFTGEVSPLMLKDCGVSIVEIGHSERRAMFGETDNTVNLKVLAALKHGLTPLVCVGDTADEKKWSVSVESVVRQVKIALFDVPFDKVTDVILAYEPVWAIGEGGTPATKEEAETVHRAIRDALVECYGQETADSVVLLYGGSVNLTNASELLDQVNIDGVFVGRTAWDAEGYVELLSIANSKLEH</sequence>
<accession>A0A240EQY0</accession>
<dbReference type="GO" id="GO:0006096">
    <property type="term" value="P:glycolytic process"/>
    <property type="evidence" value="ECO:0007669"/>
    <property type="project" value="UniProtKB-UniRule"/>
</dbReference>
<dbReference type="EC" id="5.3.1.1" evidence="8 9"/>
<evidence type="ECO:0000256" key="4">
    <source>
        <dbReference type="ARBA" id="ARBA00022432"/>
    </source>
</evidence>
<dbReference type="InterPro" id="IPR000652">
    <property type="entry name" value="Triosephosphate_isomerase"/>
</dbReference>
<reference evidence="11" key="1">
    <citation type="submission" date="2016-06" db="EMBL/GenBank/DDBJ databases">
        <authorList>
            <person name="Rodrigo-Torres L."/>
            <person name="Arahal R.D."/>
            <person name="Lucena T."/>
        </authorList>
    </citation>
    <scope>NUCLEOTIDE SEQUENCE [LARGE SCALE GENOMIC DNA]</scope>
    <source>
        <strain evidence="11">CECT8203</strain>
    </source>
</reference>
<dbReference type="PROSITE" id="PS51440">
    <property type="entry name" value="TIM_2"/>
    <property type="match status" value="1"/>
</dbReference>
<comment type="caution">
    <text evidence="8">Lacks conserved residue(s) required for the propagation of feature annotation.</text>
</comment>
<keyword evidence="5 8" id="KW-0963">Cytoplasm</keyword>
<comment type="subunit">
    <text evidence="8 9">Homodimer.</text>
</comment>
<dbReference type="InterPro" id="IPR035990">
    <property type="entry name" value="TIM_sf"/>
</dbReference>
<evidence type="ECO:0000256" key="2">
    <source>
        <dbReference type="ARBA" id="ARBA00004939"/>
    </source>
</evidence>
<comment type="pathway">
    <text evidence="1 8 9">Carbohydrate degradation; glycolysis; D-glyceraldehyde 3-phosphate from glycerone phosphate: step 1/1.</text>
</comment>
<dbReference type="GO" id="GO:0019563">
    <property type="term" value="P:glycerol catabolic process"/>
    <property type="evidence" value="ECO:0007669"/>
    <property type="project" value="TreeGrafter"/>
</dbReference>
<comment type="pathway">
    <text evidence="2">Carbohydrate metabolism; erythritol degradation.</text>
</comment>
<dbReference type="NCBIfam" id="NF000722">
    <property type="entry name" value="PRK00042.2-1"/>
    <property type="match status" value="1"/>
</dbReference>
<organism evidence="10 11">
    <name type="scientific">Vibrio thalassae</name>
    <dbReference type="NCBI Taxonomy" id="1243014"/>
    <lineage>
        <taxon>Bacteria</taxon>
        <taxon>Pseudomonadati</taxon>
        <taxon>Pseudomonadota</taxon>
        <taxon>Gammaproteobacteria</taxon>
        <taxon>Vibrionales</taxon>
        <taxon>Vibrionaceae</taxon>
        <taxon>Vibrio</taxon>
    </lineage>
</organism>
<dbReference type="AlphaFoldDB" id="A0A240EQY0"/>
<dbReference type="OrthoDB" id="9809429at2"/>
<dbReference type="UniPathway" id="UPA00138"/>
<dbReference type="Proteomes" id="UP000219336">
    <property type="component" value="Unassembled WGS sequence"/>
</dbReference>
<protein>
    <recommendedName>
        <fullName evidence="8 9">Triosephosphate isomerase</fullName>
        <shortName evidence="8">TIM</shortName>
        <shortName evidence="8">TPI</shortName>
        <ecNumber evidence="8 9">5.3.1.1</ecNumber>
    </recommendedName>
    <alternativeName>
        <fullName evidence="8">Triose-phosphate isomerase</fullName>
    </alternativeName>
</protein>
<dbReference type="PANTHER" id="PTHR21139">
    <property type="entry name" value="TRIOSEPHOSPHATE ISOMERASE"/>
    <property type="match status" value="1"/>
</dbReference>
<dbReference type="RefSeq" id="WP_096995870.1">
    <property type="nucleotide sequence ID" value="NZ_JBHSII010000001.1"/>
</dbReference>